<evidence type="ECO:0000313" key="5">
    <source>
        <dbReference type="EMBL" id="KAK5637358.1"/>
    </source>
</evidence>
<sequence>MTSVSCKTRLSKYTKSTVVDWDLLRSLPDKRPAQQRSKPNNAAYIIFTSGSTGEPEGVIIEHRSYCSAAIGHGRHMNMSANTRALQFGSYNFAGAIMEMLMTMIYGGCICIPSEEQRGSQLVQTIRELDANWAFLTSTILAKMSPEEVPSLQTINIGGEPIRSSQIKQWASHGNRTLRQTYGSAETAAVVSSATLSASSGTGDVGTATTGRYWIVHPDDHDELVPVGAPGEVIVEGPTIRRHYIGDTERSAKAFISPPAWRSSFGSPLAASRFYKTGDLATYNQDGSIELLGRKDTQVKLRGQRIETREVEYHAKLSSPAVKDAVVELVKLQGSQSRGSELVGFLVIDTDGEIVDLQRPGDEYVMNTALNELTRTAIRRTQVHLETVLPHWMTPSVFIPLWKLPLTVSGKTDRRRLRQMGTALSPQDLEGLRIATRGAKRLPRTKAEYQLRALWSQTLGVEADSIGVDDSFFRLGGDSIAAMKLVGAARGVGISLAVADIFRNPVLSAQAHVEANSVQEIDKEPLAPFSMLSHSHTLNDLRNELGDLCGLEAPFVDDAYPCTALQEGLLSLTAKRTGDYTMQAVLELPDYVELEGLQTAWEKVVSLTLILRTKIVYSHQLGAIVQVVCNEGINWERATSLDDYIDRDKTVRMGMGDRLSRLAFVDGDGKKSKFMVWTLHHALYDGFTIPLVLDMVRKAYRDDPIPKRTEFNTFVKSTVQEQVIDDATAYWQSYLANGEHVNFPTLPVLSKEPKADDSFVYNLPLNVKTTEATASTLLRAATALMIS</sequence>
<dbReference type="FunFam" id="1.10.1200.10:FF:000005">
    <property type="entry name" value="Nonribosomal peptide synthetase 1"/>
    <property type="match status" value="1"/>
</dbReference>
<dbReference type="Gene3D" id="3.30.559.30">
    <property type="entry name" value="Nonribosomal peptide synthetase, condensation domain"/>
    <property type="match status" value="1"/>
</dbReference>
<dbReference type="CDD" id="cd05918">
    <property type="entry name" value="A_NRPS_SidN3_like"/>
    <property type="match status" value="1"/>
</dbReference>
<dbReference type="InterPro" id="IPR009081">
    <property type="entry name" value="PP-bd_ACP"/>
</dbReference>
<dbReference type="InterPro" id="IPR006162">
    <property type="entry name" value="Ppantetheine_attach_site"/>
</dbReference>
<dbReference type="GO" id="GO:0005737">
    <property type="term" value="C:cytoplasm"/>
    <property type="evidence" value="ECO:0007669"/>
    <property type="project" value="TreeGrafter"/>
</dbReference>
<evidence type="ECO:0000256" key="1">
    <source>
        <dbReference type="ARBA" id="ARBA00022450"/>
    </source>
</evidence>
<dbReference type="InterPro" id="IPR042099">
    <property type="entry name" value="ANL_N_sf"/>
</dbReference>
<dbReference type="PANTHER" id="PTHR45527:SF1">
    <property type="entry name" value="FATTY ACID SYNTHASE"/>
    <property type="match status" value="1"/>
</dbReference>
<dbReference type="PROSITE" id="PS00012">
    <property type="entry name" value="PHOSPHOPANTETHEINE"/>
    <property type="match status" value="1"/>
</dbReference>
<dbReference type="InterPro" id="IPR036736">
    <property type="entry name" value="ACP-like_sf"/>
</dbReference>
<dbReference type="FunFam" id="3.30.300.30:FF:000015">
    <property type="entry name" value="Nonribosomal peptide synthase SidD"/>
    <property type="match status" value="1"/>
</dbReference>
<dbReference type="GO" id="GO:0016874">
    <property type="term" value="F:ligase activity"/>
    <property type="evidence" value="ECO:0007669"/>
    <property type="project" value="UniProtKB-KW"/>
</dbReference>
<dbReference type="EMBL" id="JAWHQM010000111">
    <property type="protein sequence ID" value="KAK5637358.1"/>
    <property type="molecule type" value="Genomic_DNA"/>
</dbReference>
<evidence type="ECO:0000313" key="6">
    <source>
        <dbReference type="Proteomes" id="UP001305414"/>
    </source>
</evidence>
<dbReference type="Proteomes" id="UP001305414">
    <property type="component" value="Unassembled WGS sequence"/>
</dbReference>
<dbReference type="GO" id="GO:0043041">
    <property type="term" value="P:amino acid activation for nonribosomal peptide biosynthetic process"/>
    <property type="evidence" value="ECO:0007669"/>
    <property type="project" value="TreeGrafter"/>
</dbReference>
<dbReference type="Pfam" id="PF00550">
    <property type="entry name" value="PP-binding"/>
    <property type="match status" value="1"/>
</dbReference>
<dbReference type="Pfam" id="PF00501">
    <property type="entry name" value="AMP-binding"/>
    <property type="match status" value="1"/>
</dbReference>
<dbReference type="SUPFAM" id="SSF47336">
    <property type="entry name" value="ACP-like"/>
    <property type="match status" value="1"/>
</dbReference>
<evidence type="ECO:0000256" key="3">
    <source>
        <dbReference type="ARBA" id="ARBA00022598"/>
    </source>
</evidence>
<organism evidence="5 6">
    <name type="scientific">Xylaria bambusicola</name>
    <dbReference type="NCBI Taxonomy" id="326684"/>
    <lineage>
        <taxon>Eukaryota</taxon>
        <taxon>Fungi</taxon>
        <taxon>Dikarya</taxon>
        <taxon>Ascomycota</taxon>
        <taxon>Pezizomycotina</taxon>
        <taxon>Sordariomycetes</taxon>
        <taxon>Xylariomycetidae</taxon>
        <taxon>Xylariales</taxon>
        <taxon>Xylariaceae</taxon>
        <taxon>Xylaria</taxon>
    </lineage>
</organism>
<keyword evidence="2" id="KW-0597">Phosphoprotein</keyword>
<keyword evidence="1" id="KW-0596">Phosphopantetheine</keyword>
<dbReference type="InterPro" id="IPR000873">
    <property type="entry name" value="AMP-dep_synth/lig_dom"/>
</dbReference>
<dbReference type="SMART" id="SM00823">
    <property type="entry name" value="PKS_PP"/>
    <property type="match status" value="1"/>
</dbReference>
<gene>
    <name evidence="5" type="ORF">RRF57_013070</name>
</gene>
<dbReference type="InterPro" id="IPR020806">
    <property type="entry name" value="PKS_PP-bd"/>
</dbReference>
<protein>
    <recommendedName>
        <fullName evidence="4">Carrier domain-containing protein</fullName>
    </recommendedName>
</protein>
<keyword evidence="3" id="KW-0436">Ligase</keyword>
<dbReference type="Pfam" id="PF00668">
    <property type="entry name" value="Condensation"/>
    <property type="match status" value="1"/>
</dbReference>
<proteinExistence type="predicted"/>
<dbReference type="GO" id="GO:0031177">
    <property type="term" value="F:phosphopantetheine binding"/>
    <property type="evidence" value="ECO:0007669"/>
    <property type="project" value="InterPro"/>
</dbReference>
<reference evidence="5 6" key="1">
    <citation type="submission" date="2023-10" db="EMBL/GenBank/DDBJ databases">
        <title>Draft genome sequence of Xylaria bambusicola isolate GMP-LS, the root and basal stem rot pathogen of sugarcane in Indonesia.</title>
        <authorList>
            <person name="Selvaraj P."/>
            <person name="Muralishankar V."/>
            <person name="Muruganantham S."/>
            <person name="Sp S."/>
            <person name="Haryani S."/>
            <person name="Lau K.J.X."/>
            <person name="Naqvi N.I."/>
        </authorList>
    </citation>
    <scope>NUCLEOTIDE SEQUENCE [LARGE SCALE GENOMIC DNA]</scope>
    <source>
        <strain evidence="5">GMP-LS</strain>
    </source>
</reference>
<dbReference type="GO" id="GO:0044550">
    <property type="term" value="P:secondary metabolite biosynthetic process"/>
    <property type="evidence" value="ECO:0007669"/>
    <property type="project" value="TreeGrafter"/>
</dbReference>
<accession>A0AAN7ZFB3</accession>
<dbReference type="Gene3D" id="1.10.1200.10">
    <property type="entry name" value="ACP-like"/>
    <property type="match status" value="1"/>
</dbReference>
<dbReference type="SUPFAM" id="SSF56801">
    <property type="entry name" value="Acetyl-CoA synthetase-like"/>
    <property type="match status" value="1"/>
</dbReference>
<dbReference type="Gene3D" id="3.40.50.12780">
    <property type="entry name" value="N-terminal domain of ligase-like"/>
    <property type="match status" value="1"/>
</dbReference>
<evidence type="ECO:0000259" key="4">
    <source>
        <dbReference type="PROSITE" id="PS50075"/>
    </source>
</evidence>
<dbReference type="PANTHER" id="PTHR45527">
    <property type="entry name" value="NONRIBOSOMAL PEPTIDE SYNTHETASE"/>
    <property type="match status" value="1"/>
</dbReference>
<keyword evidence="6" id="KW-1185">Reference proteome</keyword>
<dbReference type="InterPro" id="IPR045851">
    <property type="entry name" value="AMP-bd_C_sf"/>
</dbReference>
<dbReference type="InterPro" id="IPR001242">
    <property type="entry name" value="Condensation_dom"/>
</dbReference>
<evidence type="ECO:0000256" key="2">
    <source>
        <dbReference type="ARBA" id="ARBA00022553"/>
    </source>
</evidence>
<dbReference type="PROSITE" id="PS50075">
    <property type="entry name" value="CARRIER"/>
    <property type="match status" value="1"/>
</dbReference>
<dbReference type="SUPFAM" id="SSF52777">
    <property type="entry name" value="CoA-dependent acyltransferases"/>
    <property type="match status" value="1"/>
</dbReference>
<feature type="domain" description="Carrier" evidence="4">
    <location>
        <begin position="441"/>
        <end position="517"/>
    </location>
</feature>
<dbReference type="AlphaFoldDB" id="A0AAN7ZFB3"/>
<dbReference type="Gene3D" id="3.30.559.10">
    <property type="entry name" value="Chloramphenicol acetyltransferase-like domain"/>
    <property type="match status" value="1"/>
</dbReference>
<comment type="caution">
    <text evidence="5">The sequence shown here is derived from an EMBL/GenBank/DDBJ whole genome shotgun (WGS) entry which is preliminary data.</text>
</comment>
<dbReference type="Gene3D" id="3.30.300.30">
    <property type="match status" value="1"/>
</dbReference>
<dbReference type="InterPro" id="IPR023213">
    <property type="entry name" value="CAT-like_dom_sf"/>
</dbReference>
<name>A0AAN7ZFB3_9PEZI</name>